<dbReference type="InterPro" id="IPR036236">
    <property type="entry name" value="Znf_C2H2_sf"/>
</dbReference>
<evidence type="ECO:0000259" key="2">
    <source>
        <dbReference type="PROSITE" id="PS50157"/>
    </source>
</evidence>
<dbReference type="SUPFAM" id="SSF57667">
    <property type="entry name" value="beta-beta-alpha zinc fingers"/>
    <property type="match status" value="1"/>
</dbReference>
<evidence type="ECO:0000313" key="3">
    <source>
        <dbReference type="EMBL" id="KAL3232350.1"/>
    </source>
</evidence>
<organism evidence="3 4">
    <name type="scientific">Nakaseomyces bracarensis</name>
    <dbReference type="NCBI Taxonomy" id="273131"/>
    <lineage>
        <taxon>Eukaryota</taxon>
        <taxon>Fungi</taxon>
        <taxon>Dikarya</taxon>
        <taxon>Ascomycota</taxon>
        <taxon>Saccharomycotina</taxon>
        <taxon>Saccharomycetes</taxon>
        <taxon>Saccharomycetales</taxon>
        <taxon>Saccharomycetaceae</taxon>
        <taxon>Nakaseomyces</taxon>
    </lineage>
</organism>
<dbReference type="PANTHER" id="PTHR10694">
    <property type="entry name" value="LYSINE-SPECIFIC DEMETHYLASE"/>
    <property type="match status" value="1"/>
</dbReference>
<gene>
    <name evidence="3" type="ORF">RNJ44_04266</name>
</gene>
<protein>
    <recommendedName>
        <fullName evidence="2">C2H2-type domain-containing protein</fullName>
    </recommendedName>
</protein>
<reference evidence="3 4" key="1">
    <citation type="submission" date="2024-05" db="EMBL/GenBank/DDBJ databases">
        <title>Long read based assembly of the Candida bracarensis genome reveals expanded adhesin content.</title>
        <authorList>
            <person name="Marcet-Houben M."/>
            <person name="Ksiezopolska E."/>
            <person name="Gabaldon T."/>
        </authorList>
    </citation>
    <scope>NUCLEOTIDE SEQUENCE [LARGE SCALE GENOMIC DNA]</scope>
    <source>
        <strain evidence="3 4">CBM6</strain>
    </source>
</reference>
<dbReference type="Gene3D" id="3.30.160.60">
    <property type="entry name" value="Classic Zinc Finger"/>
    <property type="match status" value="1"/>
</dbReference>
<keyword evidence="1" id="KW-0863">Zinc-finger</keyword>
<dbReference type="Proteomes" id="UP001623330">
    <property type="component" value="Unassembled WGS sequence"/>
</dbReference>
<dbReference type="InterPro" id="IPR013087">
    <property type="entry name" value="Znf_C2H2_type"/>
</dbReference>
<name>A0ABR4NUF2_9SACH</name>
<evidence type="ECO:0000256" key="1">
    <source>
        <dbReference type="PROSITE-ProRule" id="PRU00042"/>
    </source>
</evidence>
<sequence>METMDYSFHYEEIISNMAPSMEDLKLYESFIARSAQQLKHRGLLKLQMPDDYICAVDEYFYNAKITNSRVQKAFGGQVKTIKEEIYYKFEKEIWNSCPQPCNFIRIPDIKDDKYLINTIRESIQACNGNSFTVENLMNHEGFFWANYWKFTPVVGVLSTSKENNNNSALLETMGLECSSPNLLDDGCRLSTFAFTIPWKVFTEENFDIYYHFYGAPIQWYTIKMEDRNNFIRLLKDLNICDAANCNAFFRHHMYLCSPSDLAKNGIIVNRYLQRCGEVIIFKPGEIYMGFHHGFTITQEKIIENTFIEFDNQQKITSFCSCGLANNNKEETSLKSLNKDSEVVVSNYLEVCELLVTSFVPLNFRNELLLGKDIVQMYQATTKAQLPDILNSSPNRHAASIAPCMITPSPSYEKKVSPEVKTLTNSKDIRDITSSEEYDLITKLAEISPILNCRTTWNIDLNSLDNIPCTVEQYIPAANIRTDFPGIGNVEGSKVKTASKELTNNIIKNQKRRGARKIGEILKLQRNAIKFKIDRIPVKRKINKHSTYPKERKFRLEPQPDGTLIILPCELFLSEEEVQKLEKNLVPFSSRVERVGGMNIYHCDRCDQSYNSAHHLLRHQRSVHSKTKPFCCPRCLKGFKRRDHVTQHLRRKIPCKELDFIHK</sequence>
<keyword evidence="1" id="KW-0479">Metal-binding</keyword>
<accession>A0ABR4NUF2</accession>
<dbReference type="InterPro" id="IPR003347">
    <property type="entry name" value="JmjC_dom"/>
</dbReference>
<proteinExistence type="predicted"/>
<evidence type="ECO:0000313" key="4">
    <source>
        <dbReference type="Proteomes" id="UP001623330"/>
    </source>
</evidence>
<dbReference type="PANTHER" id="PTHR10694:SF7">
    <property type="entry name" value="[HISTONE H3]-TRIMETHYL-L-LYSINE(9) DEMETHYLASE"/>
    <property type="match status" value="1"/>
</dbReference>
<feature type="domain" description="C2H2-type" evidence="2">
    <location>
        <begin position="600"/>
        <end position="628"/>
    </location>
</feature>
<dbReference type="EMBL" id="JBEVYD010000005">
    <property type="protein sequence ID" value="KAL3232350.1"/>
    <property type="molecule type" value="Genomic_DNA"/>
</dbReference>
<keyword evidence="4" id="KW-1185">Reference proteome</keyword>
<feature type="domain" description="C2H2-type" evidence="2">
    <location>
        <begin position="629"/>
        <end position="662"/>
    </location>
</feature>
<dbReference type="Pfam" id="PF02373">
    <property type="entry name" value="JmjC"/>
    <property type="match status" value="1"/>
</dbReference>
<dbReference type="SMART" id="SM00355">
    <property type="entry name" value="ZnF_C2H2"/>
    <property type="match status" value="2"/>
</dbReference>
<dbReference type="PROSITE" id="PS00028">
    <property type="entry name" value="ZINC_FINGER_C2H2_1"/>
    <property type="match status" value="1"/>
</dbReference>
<comment type="caution">
    <text evidence="3">The sequence shown here is derived from an EMBL/GenBank/DDBJ whole genome shotgun (WGS) entry which is preliminary data.</text>
</comment>
<keyword evidence="1" id="KW-0862">Zinc</keyword>
<dbReference type="Gene3D" id="2.60.120.650">
    <property type="entry name" value="Cupin"/>
    <property type="match status" value="1"/>
</dbReference>
<dbReference type="PROSITE" id="PS50157">
    <property type="entry name" value="ZINC_FINGER_C2H2_2"/>
    <property type="match status" value="2"/>
</dbReference>